<feature type="chain" id="PRO_5042179152" description="Spondin domain-containing protein" evidence="1">
    <location>
        <begin position="22"/>
        <end position="233"/>
    </location>
</feature>
<reference evidence="3 4" key="1">
    <citation type="submission" date="2018-08" db="EMBL/GenBank/DDBJ databases">
        <title>Draft genome sequence of Pseudoalteromonas donghaensis HJ51.</title>
        <authorList>
            <person name="Oh J."/>
            <person name="Roh D."/>
        </authorList>
    </citation>
    <scope>NUCLEOTIDE SEQUENCE [LARGE SCALE GENOMIC DNA]</scope>
    <source>
        <strain evidence="3 4">HJ51</strain>
    </source>
</reference>
<keyword evidence="1" id="KW-0732">Signal</keyword>
<dbReference type="Gene3D" id="2.60.40.2130">
    <property type="entry name" value="F-spondin domain"/>
    <property type="match status" value="1"/>
</dbReference>
<dbReference type="Proteomes" id="UP000264605">
    <property type="component" value="Chromosome"/>
</dbReference>
<organism evidence="3 4">
    <name type="scientific">Pseudoalteromonas lipolytica</name>
    <dbReference type="NCBI Taxonomy" id="570156"/>
    <lineage>
        <taxon>Bacteria</taxon>
        <taxon>Pseudomonadati</taxon>
        <taxon>Pseudomonadota</taxon>
        <taxon>Gammaproteobacteria</taxon>
        <taxon>Alteromonadales</taxon>
        <taxon>Pseudoalteromonadaceae</taxon>
        <taxon>Pseudoalteromonas</taxon>
    </lineage>
</organism>
<evidence type="ECO:0000256" key="1">
    <source>
        <dbReference type="SAM" id="SignalP"/>
    </source>
</evidence>
<evidence type="ECO:0000259" key="2">
    <source>
        <dbReference type="Pfam" id="PF06468"/>
    </source>
</evidence>
<dbReference type="EMBL" id="CP032090">
    <property type="protein sequence ID" value="AXV63886.1"/>
    <property type="molecule type" value="Genomic_DNA"/>
</dbReference>
<feature type="signal peptide" evidence="1">
    <location>
        <begin position="1"/>
        <end position="21"/>
    </location>
</feature>
<protein>
    <recommendedName>
        <fullName evidence="2">Spondin domain-containing protein</fullName>
    </recommendedName>
</protein>
<dbReference type="InterPro" id="IPR038678">
    <property type="entry name" value="Spondin_N_sf"/>
</dbReference>
<name>A0AAD0RWM7_9GAMM</name>
<dbReference type="NCBIfam" id="NF038123">
    <property type="entry name" value="NF038123_dom"/>
    <property type="match status" value="1"/>
</dbReference>
<dbReference type="KEGG" id="pdj:D0907_00635"/>
<evidence type="ECO:0000313" key="4">
    <source>
        <dbReference type="Proteomes" id="UP000264605"/>
    </source>
</evidence>
<feature type="domain" description="Spondin" evidence="2">
    <location>
        <begin position="36"/>
        <end position="154"/>
    </location>
</feature>
<dbReference type="InterPro" id="IPR009465">
    <property type="entry name" value="Spondin_N"/>
</dbReference>
<sequence>MKALPLSMLAASALTSFLGQAAELDIKLTNLTQGLHFTPVLIAAHNSEHKLFNVAMPASTALQTMAEGGNLEPLINEATAASSDMVANPAEGLLAPTSSTMATLTTSDGNNYLSLTAMLLPTNDGFVGLDSWMIPSQAGTYTVYLNAYDAGTEANDERVVEGAGALGVLGIPAAPGGNAGSGASGVTSNENNTMVHIHPGNLGDDDLEAGISDLNNTVHRWLNPVAMLTVTVK</sequence>
<proteinExistence type="predicted"/>
<dbReference type="GeneID" id="99503943"/>
<evidence type="ECO:0000313" key="3">
    <source>
        <dbReference type="EMBL" id="AXV63886.1"/>
    </source>
</evidence>
<dbReference type="Pfam" id="PF06468">
    <property type="entry name" value="Spond_N"/>
    <property type="match status" value="1"/>
</dbReference>
<accession>A0AAD0RWM7</accession>
<dbReference type="RefSeq" id="WP_075594395.1">
    <property type="nucleotide sequence ID" value="NZ_CP032090.1"/>
</dbReference>
<gene>
    <name evidence="3" type="ORF">D0907_00635</name>
</gene>
<dbReference type="AlphaFoldDB" id="A0AAD0RWM7"/>